<dbReference type="EMBL" id="BAAATJ010000020">
    <property type="protein sequence ID" value="GAA2408150.1"/>
    <property type="molecule type" value="Genomic_DNA"/>
</dbReference>
<dbReference type="PROSITE" id="PS01279">
    <property type="entry name" value="PCMT"/>
    <property type="match status" value="1"/>
</dbReference>
<dbReference type="PANTHER" id="PTHR11579">
    <property type="entry name" value="PROTEIN-L-ISOASPARTATE O-METHYLTRANSFERASE"/>
    <property type="match status" value="1"/>
</dbReference>
<evidence type="ECO:0000256" key="2">
    <source>
        <dbReference type="ARBA" id="ARBA00005369"/>
    </source>
</evidence>
<reference evidence="14" key="1">
    <citation type="journal article" date="2019" name="Int. J. Syst. Evol. Microbiol.">
        <title>The Global Catalogue of Microorganisms (GCM) 10K type strain sequencing project: providing services to taxonomists for standard genome sequencing and annotation.</title>
        <authorList>
            <consortium name="The Broad Institute Genomics Platform"/>
            <consortium name="The Broad Institute Genome Sequencing Center for Infectious Disease"/>
            <person name="Wu L."/>
            <person name="Ma J."/>
        </authorList>
    </citation>
    <scope>NUCLEOTIDE SEQUENCE [LARGE SCALE GENOMIC DNA]</scope>
    <source>
        <strain evidence="14">JCM 6921</strain>
    </source>
</reference>
<dbReference type="Proteomes" id="UP001500058">
    <property type="component" value="Unassembled WGS sequence"/>
</dbReference>
<evidence type="ECO:0000256" key="3">
    <source>
        <dbReference type="ARBA" id="ARBA00011890"/>
    </source>
</evidence>
<proteinExistence type="inferred from homology"/>
<gene>
    <name evidence="13" type="ORF">GCM10010420_40430</name>
</gene>
<keyword evidence="8" id="KW-0949">S-adenosyl-L-methionine</keyword>
<evidence type="ECO:0000256" key="10">
    <source>
        <dbReference type="ARBA" id="ARBA00031323"/>
    </source>
</evidence>
<feature type="region of interest" description="Disordered" evidence="12">
    <location>
        <begin position="394"/>
        <end position="420"/>
    </location>
</feature>
<name>A0ABP5VRF8_9ACTN</name>
<dbReference type="GO" id="GO:0008168">
    <property type="term" value="F:methyltransferase activity"/>
    <property type="evidence" value="ECO:0007669"/>
    <property type="project" value="UniProtKB-KW"/>
</dbReference>
<comment type="subcellular location">
    <subcellularLocation>
        <location evidence="1">Cytoplasm</location>
    </subcellularLocation>
</comment>
<protein>
    <recommendedName>
        <fullName evidence="4">Protein-L-isoaspartate O-methyltransferase</fullName>
        <ecNumber evidence="3">2.1.1.77</ecNumber>
    </recommendedName>
    <alternativeName>
        <fullName evidence="11">L-isoaspartyl protein carboxyl methyltransferase</fullName>
    </alternativeName>
    <alternativeName>
        <fullName evidence="9">Protein L-isoaspartyl methyltransferase</fullName>
    </alternativeName>
    <alternativeName>
        <fullName evidence="10">Protein-beta-aspartate methyltransferase</fullName>
    </alternativeName>
</protein>
<evidence type="ECO:0000313" key="13">
    <source>
        <dbReference type="EMBL" id="GAA2408150.1"/>
    </source>
</evidence>
<keyword evidence="6 13" id="KW-0489">Methyltransferase</keyword>
<evidence type="ECO:0000256" key="9">
    <source>
        <dbReference type="ARBA" id="ARBA00030757"/>
    </source>
</evidence>
<comment type="caution">
    <text evidence="13">The sequence shown here is derived from an EMBL/GenBank/DDBJ whole genome shotgun (WGS) entry which is preliminary data.</text>
</comment>
<evidence type="ECO:0000256" key="8">
    <source>
        <dbReference type="ARBA" id="ARBA00022691"/>
    </source>
</evidence>
<evidence type="ECO:0000256" key="1">
    <source>
        <dbReference type="ARBA" id="ARBA00004496"/>
    </source>
</evidence>
<evidence type="ECO:0000256" key="12">
    <source>
        <dbReference type="SAM" id="MobiDB-lite"/>
    </source>
</evidence>
<dbReference type="Gene3D" id="3.40.50.150">
    <property type="entry name" value="Vaccinia Virus protein VP39"/>
    <property type="match status" value="1"/>
</dbReference>
<evidence type="ECO:0000256" key="4">
    <source>
        <dbReference type="ARBA" id="ARBA00013346"/>
    </source>
</evidence>
<sequence length="420" mass="44050">MSDHALPVPVTGSPDMVAAEETAAARAAMVARLEAAGDLRPGPLRDALLALPREVLMPQAYVRRSAPDETPPRWDLLDWSAAEDRRELLDVLYGGGSVPIQHDGEPILGRVRGSRRGGSITSMSSVMGMTAGLLHRLDLRPGQRVLDIGTGSGLTAAMACLVCGDARVVTVDRDPHITAAAKARLSALGCAPTVVTGDGEAGWAGAAPYDRILVSFAVPRVPAAWVEQLAPGGLALATVSTRSPSWPGLAVVTRTPDGLPEAELRAVEFGHRAGHGLDHLSLSPAFRERIAAGNGSTSHSRLAPPPDAARGMWLALDHLHPGLVRHFGAEHLVVGAPECGSWLTVRPGGEGVWTVTASGPRDIWDEIQDTAARWRAAGEPGAYRLEFGPGGEQWASAGHGRGTLSWRLPGPGVQDGTVPR</sequence>
<evidence type="ECO:0000256" key="11">
    <source>
        <dbReference type="ARBA" id="ARBA00031350"/>
    </source>
</evidence>
<evidence type="ECO:0000256" key="7">
    <source>
        <dbReference type="ARBA" id="ARBA00022679"/>
    </source>
</evidence>
<keyword evidence="7" id="KW-0808">Transferase</keyword>
<organism evidence="13 14">
    <name type="scientific">Streptomyces glaucosporus</name>
    <dbReference type="NCBI Taxonomy" id="284044"/>
    <lineage>
        <taxon>Bacteria</taxon>
        <taxon>Bacillati</taxon>
        <taxon>Actinomycetota</taxon>
        <taxon>Actinomycetes</taxon>
        <taxon>Kitasatosporales</taxon>
        <taxon>Streptomycetaceae</taxon>
        <taxon>Streptomyces</taxon>
    </lineage>
</organism>
<comment type="similarity">
    <text evidence="2">Belongs to the methyltransferase superfamily. L-isoaspartyl/D-aspartyl protein methyltransferase family.</text>
</comment>
<dbReference type="PANTHER" id="PTHR11579:SF0">
    <property type="entry name" value="PROTEIN-L-ISOASPARTATE(D-ASPARTATE) O-METHYLTRANSFERASE"/>
    <property type="match status" value="1"/>
</dbReference>
<evidence type="ECO:0000313" key="14">
    <source>
        <dbReference type="Proteomes" id="UP001500058"/>
    </source>
</evidence>
<keyword evidence="14" id="KW-1185">Reference proteome</keyword>
<accession>A0ABP5VRF8</accession>
<dbReference type="Pfam" id="PF01135">
    <property type="entry name" value="PCMT"/>
    <property type="match status" value="1"/>
</dbReference>
<keyword evidence="5" id="KW-0963">Cytoplasm</keyword>
<dbReference type="CDD" id="cd02440">
    <property type="entry name" value="AdoMet_MTases"/>
    <property type="match status" value="1"/>
</dbReference>
<dbReference type="GO" id="GO:0032259">
    <property type="term" value="P:methylation"/>
    <property type="evidence" value="ECO:0007669"/>
    <property type="project" value="UniProtKB-KW"/>
</dbReference>
<dbReference type="SUPFAM" id="SSF53335">
    <property type="entry name" value="S-adenosyl-L-methionine-dependent methyltransferases"/>
    <property type="match status" value="1"/>
</dbReference>
<dbReference type="InterPro" id="IPR000682">
    <property type="entry name" value="PCMT"/>
</dbReference>
<dbReference type="InterPro" id="IPR029063">
    <property type="entry name" value="SAM-dependent_MTases_sf"/>
</dbReference>
<evidence type="ECO:0000256" key="6">
    <source>
        <dbReference type="ARBA" id="ARBA00022603"/>
    </source>
</evidence>
<evidence type="ECO:0000256" key="5">
    <source>
        <dbReference type="ARBA" id="ARBA00022490"/>
    </source>
</evidence>
<dbReference type="RefSeq" id="WP_344632488.1">
    <property type="nucleotide sequence ID" value="NZ_BAAATJ010000020.1"/>
</dbReference>
<dbReference type="EC" id="2.1.1.77" evidence="3"/>